<dbReference type="Proteomes" id="UP000050525">
    <property type="component" value="Unassembled WGS sequence"/>
</dbReference>
<reference evidence="2 3" key="1">
    <citation type="journal article" date="2012" name="Genome Biol.">
        <title>Sequencing three crocodilian genomes to illuminate the evolution of archosaurs and amniotes.</title>
        <authorList>
            <person name="St John J.A."/>
            <person name="Braun E.L."/>
            <person name="Isberg S.R."/>
            <person name="Miles L.G."/>
            <person name="Chong A.Y."/>
            <person name="Gongora J."/>
            <person name="Dalzell P."/>
            <person name="Moran C."/>
            <person name="Bed'hom B."/>
            <person name="Abzhanov A."/>
            <person name="Burgess S.C."/>
            <person name="Cooksey A.M."/>
            <person name="Castoe T.A."/>
            <person name="Crawford N.G."/>
            <person name="Densmore L.D."/>
            <person name="Drew J.C."/>
            <person name="Edwards S.V."/>
            <person name="Faircloth B.C."/>
            <person name="Fujita M.K."/>
            <person name="Greenwold M.J."/>
            <person name="Hoffmann F.G."/>
            <person name="Howard J.M."/>
            <person name="Iguchi T."/>
            <person name="Janes D.E."/>
            <person name="Khan S.Y."/>
            <person name="Kohno S."/>
            <person name="de Koning A.J."/>
            <person name="Lance S.L."/>
            <person name="McCarthy F.M."/>
            <person name="McCormack J.E."/>
            <person name="Merchant M.E."/>
            <person name="Peterson D.G."/>
            <person name="Pollock D.D."/>
            <person name="Pourmand N."/>
            <person name="Raney B.J."/>
            <person name="Roessler K.A."/>
            <person name="Sanford J.R."/>
            <person name="Sawyer R.H."/>
            <person name="Schmidt C.J."/>
            <person name="Triplett E.W."/>
            <person name="Tuberville T.D."/>
            <person name="Venegas-Anaya M."/>
            <person name="Howard J.T."/>
            <person name="Jarvis E.D."/>
            <person name="Guillette L.J.Jr."/>
            <person name="Glenn T.C."/>
            <person name="Green R.E."/>
            <person name="Ray D.A."/>
        </authorList>
    </citation>
    <scope>NUCLEOTIDE SEQUENCE [LARGE SCALE GENOMIC DNA]</scope>
    <source>
        <strain evidence="2">KSC_2009_1</strain>
    </source>
</reference>
<feature type="region of interest" description="Disordered" evidence="1">
    <location>
        <begin position="1"/>
        <end position="29"/>
    </location>
</feature>
<evidence type="ECO:0000313" key="2">
    <source>
        <dbReference type="EMBL" id="KYO35857.1"/>
    </source>
</evidence>
<dbReference type="EMBL" id="AKHW03003081">
    <property type="protein sequence ID" value="KYO35857.1"/>
    <property type="molecule type" value="Genomic_DNA"/>
</dbReference>
<gene>
    <name evidence="2" type="ORF">Y1Q_0003586</name>
</gene>
<accession>A0A151NGE1</accession>
<sequence length="85" mass="9318">MGDVAKAMGRAGEDKASVGNSWNGGPDAGTRLHHREWVWKRRVSLRGISFSSAERSNSAAFFPRLTSAGLRGEWIVSDCPLEMIK</sequence>
<name>A0A151NGE1_ALLMI</name>
<organism evidence="2 3">
    <name type="scientific">Alligator mississippiensis</name>
    <name type="common">American alligator</name>
    <dbReference type="NCBI Taxonomy" id="8496"/>
    <lineage>
        <taxon>Eukaryota</taxon>
        <taxon>Metazoa</taxon>
        <taxon>Chordata</taxon>
        <taxon>Craniata</taxon>
        <taxon>Vertebrata</taxon>
        <taxon>Euteleostomi</taxon>
        <taxon>Archelosauria</taxon>
        <taxon>Archosauria</taxon>
        <taxon>Crocodylia</taxon>
        <taxon>Alligatoridae</taxon>
        <taxon>Alligatorinae</taxon>
        <taxon>Alligator</taxon>
    </lineage>
</organism>
<dbReference type="AlphaFoldDB" id="A0A151NGE1"/>
<evidence type="ECO:0000256" key="1">
    <source>
        <dbReference type="SAM" id="MobiDB-lite"/>
    </source>
</evidence>
<protein>
    <submittedName>
        <fullName evidence="2">Uncharacterized protein</fullName>
    </submittedName>
</protein>
<keyword evidence="3" id="KW-1185">Reference proteome</keyword>
<evidence type="ECO:0000313" key="3">
    <source>
        <dbReference type="Proteomes" id="UP000050525"/>
    </source>
</evidence>
<comment type="caution">
    <text evidence="2">The sequence shown here is derived from an EMBL/GenBank/DDBJ whole genome shotgun (WGS) entry which is preliminary data.</text>
</comment>
<proteinExistence type="predicted"/>